<dbReference type="InterPro" id="IPR003663">
    <property type="entry name" value="Sugar/inositol_transpt"/>
</dbReference>
<feature type="transmembrane region" description="Helical" evidence="7">
    <location>
        <begin position="344"/>
        <end position="364"/>
    </location>
</feature>
<dbReference type="PANTHER" id="PTHR48022">
    <property type="entry name" value="PLASTIDIC GLUCOSE TRANSPORTER 4"/>
    <property type="match status" value="1"/>
</dbReference>
<dbReference type="GO" id="GO:0016020">
    <property type="term" value="C:membrane"/>
    <property type="evidence" value="ECO:0007669"/>
    <property type="project" value="UniProtKB-SubCell"/>
</dbReference>
<dbReference type="PANTHER" id="PTHR48022:SF59">
    <property type="entry name" value="MAJOR FACILITATOR SUPERFAMILY (MFS) PROFILE DOMAIN-CONTAINING PROTEIN"/>
    <property type="match status" value="1"/>
</dbReference>
<keyword evidence="3" id="KW-0813">Transport</keyword>
<dbReference type="Pfam" id="PF00083">
    <property type="entry name" value="Sugar_tr"/>
    <property type="match status" value="1"/>
</dbReference>
<organism evidence="9 10">
    <name type="scientific">Cladosporium halotolerans</name>
    <dbReference type="NCBI Taxonomy" id="1052096"/>
    <lineage>
        <taxon>Eukaryota</taxon>
        <taxon>Fungi</taxon>
        <taxon>Dikarya</taxon>
        <taxon>Ascomycota</taxon>
        <taxon>Pezizomycotina</taxon>
        <taxon>Dothideomycetes</taxon>
        <taxon>Dothideomycetidae</taxon>
        <taxon>Cladosporiales</taxon>
        <taxon>Cladosporiaceae</taxon>
        <taxon>Cladosporium</taxon>
    </lineage>
</organism>
<feature type="transmembrane region" description="Helical" evidence="7">
    <location>
        <begin position="76"/>
        <end position="98"/>
    </location>
</feature>
<dbReference type="InterPro" id="IPR050360">
    <property type="entry name" value="MFS_Sugar_Transporters"/>
</dbReference>
<dbReference type="RefSeq" id="XP_069227562.1">
    <property type="nucleotide sequence ID" value="XM_069374870.1"/>
</dbReference>
<dbReference type="SUPFAM" id="SSF103473">
    <property type="entry name" value="MFS general substrate transporter"/>
    <property type="match status" value="1"/>
</dbReference>
<feature type="transmembrane region" description="Helical" evidence="7">
    <location>
        <begin position="370"/>
        <end position="390"/>
    </location>
</feature>
<sequence length="544" mass="59742">MGVPDLLKDSTLARYIDAVRNTPRQLICNWPLLFSASIYAMCGVTLTWDQGSSSLVPSLPGFADAFDISSGANAKAIANFISVVYIGAGIGAFVSFFLNDTLGRLWSMRLYTTVWIVGQIIATFSNGSLVALYIARVISGLGIGAHTVTGPLSLVEIAPTEIRGLITVWFSVVLLLSLFLSTICVYGISLHIAASKLQYQIVFFAPCIYLALIIGLTFFAYESPRWLVRAGRIEEAQRNLAALRGLSADSTRVSSEFEQIVSELEKERARTGVMTHVVSWKATRTCFVETFTVKANIRRVMQTCISYGLAQLSGANSVTSYFIPILSLIGEVGDKSHSLFLSSMYSLAKFFFTLIASFFLIDALGRRGSLFTGITIQMISDIYIGVFLKYRAAGDVSDSSSQAAIAMIFIHGFGYTIGLLVLPYVFSSEVWPNHLRSFGSSLSQTFHWLFYFGVSRGTPSILSSMDNWGAFIFFAGWCFIALVYVFLMVRRPRDTASRSWIGSSRALGSWLSARKQEHTPASSKVDSMNIESAEQIVNLPAKSV</sequence>
<name>A0AB34KKY3_9PEZI</name>
<comment type="similarity">
    <text evidence="2">Belongs to the major facilitator superfamily. Sugar transporter (TC 2.A.1.1) family.</text>
</comment>
<dbReference type="InterPro" id="IPR020846">
    <property type="entry name" value="MFS_dom"/>
</dbReference>
<feature type="transmembrane region" description="Helical" evidence="7">
    <location>
        <begin position="30"/>
        <end position="48"/>
    </location>
</feature>
<reference evidence="9 10" key="1">
    <citation type="journal article" date="2020" name="Microbiol. Resour. Announc.">
        <title>Draft Genome Sequence of a Cladosporium Species Isolated from the Mesophotic Ascidian Didemnum maculosum.</title>
        <authorList>
            <person name="Gioti A."/>
            <person name="Siaperas R."/>
            <person name="Nikolaivits E."/>
            <person name="Le Goff G."/>
            <person name="Ouazzani J."/>
            <person name="Kotoulas G."/>
            <person name="Topakas E."/>
        </authorList>
    </citation>
    <scope>NUCLEOTIDE SEQUENCE [LARGE SCALE GENOMIC DNA]</scope>
    <source>
        <strain evidence="9 10">TM138-S3</strain>
    </source>
</reference>
<dbReference type="InterPro" id="IPR005829">
    <property type="entry name" value="Sugar_transporter_CS"/>
</dbReference>
<keyword evidence="4 7" id="KW-0812">Transmembrane</keyword>
<accession>A0AB34KKY3</accession>
<evidence type="ECO:0000313" key="10">
    <source>
        <dbReference type="Proteomes" id="UP000803884"/>
    </source>
</evidence>
<comment type="caution">
    <text evidence="9">The sequence shown here is derived from an EMBL/GenBank/DDBJ whole genome shotgun (WGS) entry which is preliminary data.</text>
</comment>
<keyword evidence="6 7" id="KW-0472">Membrane</keyword>
<dbReference type="Gene3D" id="1.20.1250.20">
    <property type="entry name" value="MFS general substrate transporter like domains"/>
    <property type="match status" value="1"/>
</dbReference>
<feature type="domain" description="Major facilitator superfamily (MFS) profile" evidence="8">
    <location>
        <begin position="35"/>
        <end position="493"/>
    </location>
</feature>
<protein>
    <recommendedName>
        <fullName evidence="8">Major facilitator superfamily (MFS) profile domain-containing protein</fullName>
    </recommendedName>
</protein>
<dbReference type="AlphaFoldDB" id="A0AB34KKY3"/>
<feature type="transmembrane region" description="Helical" evidence="7">
    <location>
        <begin position="402"/>
        <end position="426"/>
    </location>
</feature>
<dbReference type="GeneID" id="96007708"/>
<keyword evidence="10" id="KW-1185">Reference proteome</keyword>
<evidence type="ECO:0000256" key="1">
    <source>
        <dbReference type="ARBA" id="ARBA00004141"/>
    </source>
</evidence>
<dbReference type="EMBL" id="JAAQHG020000026">
    <property type="protein sequence ID" value="KAL1584456.1"/>
    <property type="molecule type" value="Genomic_DNA"/>
</dbReference>
<keyword evidence="5 7" id="KW-1133">Transmembrane helix</keyword>
<dbReference type="PRINTS" id="PR00171">
    <property type="entry name" value="SUGRTRNSPORT"/>
</dbReference>
<comment type="subcellular location">
    <subcellularLocation>
        <location evidence="1">Membrane</location>
        <topology evidence="1">Multi-pass membrane protein</topology>
    </subcellularLocation>
</comment>
<evidence type="ECO:0000256" key="2">
    <source>
        <dbReference type="ARBA" id="ARBA00010992"/>
    </source>
</evidence>
<feature type="transmembrane region" description="Helical" evidence="7">
    <location>
        <begin position="133"/>
        <end position="154"/>
    </location>
</feature>
<dbReference type="InterPro" id="IPR036259">
    <property type="entry name" value="MFS_trans_sf"/>
</dbReference>
<feature type="transmembrane region" description="Helical" evidence="7">
    <location>
        <begin position="201"/>
        <end position="221"/>
    </location>
</feature>
<evidence type="ECO:0000259" key="8">
    <source>
        <dbReference type="PROSITE" id="PS50850"/>
    </source>
</evidence>
<dbReference type="GO" id="GO:0005351">
    <property type="term" value="F:carbohydrate:proton symporter activity"/>
    <property type="evidence" value="ECO:0007669"/>
    <property type="project" value="TreeGrafter"/>
</dbReference>
<evidence type="ECO:0000256" key="3">
    <source>
        <dbReference type="ARBA" id="ARBA00022448"/>
    </source>
</evidence>
<gene>
    <name evidence="9" type="ORF">WHR41_06265</name>
</gene>
<proteinExistence type="inferred from homology"/>
<evidence type="ECO:0000256" key="6">
    <source>
        <dbReference type="ARBA" id="ARBA00023136"/>
    </source>
</evidence>
<evidence type="ECO:0000256" key="4">
    <source>
        <dbReference type="ARBA" id="ARBA00022692"/>
    </source>
</evidence>
<feature type="transmembrane region" description="Helical" evidence="7">
    <location>
        <begin position="110"/>
        <end position="127"/>
    </location>
</feature>
<dbReference type="InterPro" id="IPR005828">
    <property type="entry name" value="MFS_sugar_transport-like"/>
</dbReference>
<feature type="transmembrane region" description="Helical" evidence="7">
    <location>
        <begin position="468"/>
        <end position="489"/>
    </location>
</feature>
<dbReference type="PROSITE" id="PS50850">
    <property type="entry name" value="MFS"/>
    <property type="match status" value="1"/>
</dbReference>
<evidence type="ECO:0000313" key="9">
    <source>
        <dbReference type="EMBL" id="KAL1584456.1"/>
    </source>
</evidence>
<feature type="transmembrane region" description="Helical" evidence="7">
    <location>
        <begin position="166"/>
        <end position="189"/>
    </location>
</feature>
<dbReference type="PROSITE" id="PS00216">
    <property type="entry name" value="SUGAR_TRANSPORT_1"/>
    <property type="match status" value="1"/>
</dbReference>
<dbReference type="Proteomes" id="UP000803884">
    <property type="component" value="Unassembled WGS sequence"/>
</dbReference>
<evidence type="ECO:0000256" key="7">
    <source>
        <dbReference type="SAM" id="Phobius"/>
    </source>
</evidence>
<evidence type="ECO:0000256" key="5">
    <source>
        <dbReference type="ARBA" id="ARBA00022989"/>
    </source>
</evidence>